<evidence type="ECO:0000313" key="3">
    <source>
        <dbReference type="Proteomes" id="UP000295375"/>
    </source>
</evidence>
<comment type="caution">
    <text evidence="2">The sequence shown here is derived from an EMBL/GenBank/DDBJ whole genome shotgun (WGS) entry which is preliminary data.</text>
</comment>
<sequence>MAKRCGQPRANGKSCRYFLNAQGLCPYHDGAGRQMAASKRRRFWPWLFFAAITWFIFSDDDVRPDIEDSLRNEVQQAIAHFRQDPDKTIVELQQIIERESAHETPDAEQLSWLWQQLAAQHERRWHWYLALQAWSQAARYQDDDVQRLHRSKLERHFREMQAERNFQQRYVANRDAGPARTLTKTVLIANVFVDLTGDEHWGNKERLLALQAQQHMRDWLLTRQHRYRDGELNFISQTFTAQSSEFTGFHKAFRGRAILSSLIYGEEHDGLKRLYASLLERDDIDQVALMLHYPKTDRSFAFRCFYHQRPDKKPPAKPLSLHRCDDELAVITHKLEHNNWPRVAVTQTHELLHLFGAADLYNIRDAATFATTDIMHYAYPRLQDTDIQPLTAWAIGWLDDMPETPFPIEDQ</sequence>
<protein>
    <submittedName>
        <fullName evidence="2">Uncharacterized protein</fullName>
    </submittedName>
</protein>
<dbReference type="AlphaFoldDB" id="A0A4R6ULS3"/>
<proteinExistence type="predicted"/>
<organism evidence="2 3">
    <name type="scientific">Permianibacter aggregans</name>
    <dbReference type="NCBI Taxonomy" id="1510150"/>
    <lineage>
        <taxon>Bacteria</taxon>
        <taxon>Pseudomonadati</taxon>
        <taxon>Pseudomonadota</taxon>
        <taxon>Gammaproteobacteria</taxon>
        <taxon>Pseudomonadales</taxon>
        <taxon>Pseudomonadaceae</taxon>
        <taxon>Permianibacter</taxon>
    </lineage>
</organism>
<accession>A0A4R6ULS3</accession>
<evidence type="ECO:0000313" key="2">
    <source>
        <dbReference type="EMBL" id="TDQ46479.1"/>
    </source>
</evidence>
<name>A0A4R6ULS3_9GAMM</name>
<feature type="transmembrane region" description="Helical" evidence="1">
    <location>
        <begin position="43"/>
        <end position="58"/>
    </location>
</feature>
<evidence type="ECO:0000256" key="1">
    <source>
        <dbReference type="SAM" id="Phobius"/>
    </source>
</evidence>
<dbReference type="Proteomes" id="UP000295375">
    <property type="component" value="Unassembled WGS sequence"/>
</dbReference>
<gene>
    <name evidence="2" type="ORF">EV696_11320</name>
</gene>
<keyword evidence="3" id="KW-1185">Reference proteome</keyword>
<dbReference type="EMBL" id="SNYM01000013">
    <property type="protein sequence ID" value="TDQ46479.1"/>
    <property type="molecule type" value="Genomic_DNA"/>
</dbReference>
<keyword evidence="1" id="KW-1133">Transmembrane helix</keyword>
<reference evidence="2 3" key="1">
    <citation type="submission" date="2019-03" db="EMBL/GenBank/DDBJ databases">
        <title>Genomic Encyclopedia of Type Strains, Phase IV (KMG-IV): sequencing the most valuable type-strain genomes for metagenomic binning, comparative biology and taxonomic classification.</title>
        <authorList>
            <person name="Goeker M."/>
        </authorList>
    </citation>
    <scope>NUCLEOTIDE SEQUENCE [LARGE SCALE GENOMIC DNA]</scope>
    <source>
        <strain evidence="2 3">DSM 103792</strain>
    </source>
</reference>
<keyword evidence="1" id="KW-0472">Membrane</keyword>
<dbReference type="OrthoDB" id="6395838at2"/>
<keyword evidence="1" id="KW-0812">Transmembrane</keyword>
<dbReference type="RefSeq" id="WP_133591688.1">
    <property type="nucleotide sequence ID" value="NZ_CP037953.1"/>
</dbReference>